<feature type="domain" description="CN hydrolase" evidence="1">
    <location>
        <begin position="4"/>
        <end position="236"/>
    </location>
</feature>
<dbReference type="PANTHER" id="PTHR47799:SF1">
    <property type="entry name" value="OMEGA-AMIDASE YAFV"/>
    <property type="match status" value="1"/>
</dbReference>
<dbReference type="Pfam" id="PF00795">
    <property type="entry name" value="CN_hydrolase"/>
    <property type="match status" value="1"/>
</dbReference>
<dbReference type="Gene3D" id="3.60.110.10">
    <property type="entry name" value="Carbon-nitrogen hydrolase"/>
    <property type="match status" value="1"/>
</dbReference>
<sequence length="264" mass="31030">MSDLNICIIQSHIFWHQSNKNKDHFNELFLKIKKDKNPDLVVLPEMFNTGFTTDINEALPYHEIENWLIEQSNKNNFAIIGSSLVLNENHERVNRCVLANKDNIQFYDKVHLFVLSSEFQDLKPGKIRPIFILNDWKIMPTICFDLRFPEWHSNQNEYDLLINVASWPKVRSDHWITLLKARAIENQAYVVGCNRVGVDGNNIDYQGDSMVYNYEGKILAELPKDESGIIYVTINKNDMLKYKKKFNLQKSKSHYSIKYEEDPK</sequence>
<evidence type="ECO:0000313" key="3">
    <source>
        <dbReference type="Proteomes" id="UP000242175"/>
    </source>
</evidence>
<accession>A0A220VF68</accession>
<protein>
    <recommendedName>
        <fullName evidence="1">CN hydrolase domain-containing protein</fullName>
    </recommendedName>
</protein>
<reference evidence="2 3" key="1">
    <citation type="journal article" date="2016" name="Int. J. Syst. Evol. Microbiol.">
        <title>Paraphotobacterium marinum gen. nov., sp. nov., a member of the family Vibrionaceae, isolated from surface seawater.</title>
        <authorList>
            <person name="Huang Z."/>
            <person name="Dong C."/>
            <person name="Shao Z."/>
        </authorList>
    </citation>
    <scope>NUCLEOTIDE SEQUENCE [LARGE SCALE GENOMIC DNA]</scope>
    <source>
        <strain evidence="2 3">NSCS20N07D</strain>
    </source>
</reference>
<name>A0A220VF68_9GAMM</name>
<proteinExistence type="predicted"/>
<dbReference type="KEGG" id="pmai:CF386_07525"/>
<gene>
    <name evidence="2" type="ORF">CF386_07525</name>
</gene>
<dbReference type="GO" id="GO:0050152">
    <property type="term" value="F:omega-amidase activity"/>
    <property type="evidence" value="ECO:0007669"/>
    <property type="project" value="TreeGrafter"/>
</dbReference>
<dbReference type="SUPFAM" id="SSF56317">
    <property type="entry name" value="Carbon-nitrogen hydrolase"/>
    <property type="match status" value="1"/>
</dbReference>
<dbReference type="InterPro" id="IPR052737">
    <property type="entry name" value="Omega-amidase_YafV"/>
</dbReference>
<dbReference type="InterPro" id="IPR003010">
    <property type="entry name" value="C-N_Hydrolase"/>
</dbReference>
<keyword evidence="3" id="KW-1185">Reference proteome</keyword>
<dbReference type="AlphaFoldDB" id="A0A220VF68"/>
<dbReference type="RefSeq" id="WP_089073818.1">
    <property type="nucleotide sequence ID" value="NZ_CBCSAM010000006.1"/>
</dbReference>
<organism evidence="2 3">
    <name type="scientific">Paraphotobacterium marinum</name>
    <dbReference type="NCBI Taxonomy" id="1755811"/>
    <lineage>
        <taxon>Bacteria</taxon>
        <taxon>Pseudomonadati</taxon>
        <taxon>Pseudomonadota</taxon>
        <taxon>Gammaproteobacteria</taxon>
        <taxon>Vibrionales</taxon>
        <taxon>Vibrionaceae</taxon>
        <taxon>Paraphotobacterium</taxon>
    </lineage>
</organism>
<evidence type="ECO:0000313" key="2">
    <source>
        <dbReference type="EMBL" id="ASK78910.1"/>
    </source>
</evidence>
<dbReference type="GO" id="GO:0106008">
    <property type="term" value="F:2-oxoglutaramate amidase activity"/>
    <property type="evidence" value="ECO:0007669"/>
    <property type="project" value="TreeGrafter"/>
</dbReference>
<dbReference type="EMBL" id="CP022356">
    <property type="protein sequence ID" value="ASK78910.1"/>
    <property type="molecule type" value="Genomic_DNA"/>
</dbReference>
<dbReference type="PANTHER" id="PTHR47799">
    <property type="entry name" value="OMEGA-AMIDASE YAFV"/>
    <property type="match status" value="1"/>
</dbReference>
<dbReference type="OrthoDB" id="9811121at2"/>
<dbReference type="InterPro" id="IPR036526">
    <property type="entry name" value="C-N_Hydrolase_sf"/>
</dbReference>
<dbReference type="Proteomes" id="UP000242175">
    <property type="component" value="Chromosome small"/>
</dbReference>
<dbReference type="PROSITE" id="PS50263">
    <property type="entry name" value="CN_HYDROLASE"/>
    <property type="match status" value="1"/>
</dbReference>
<evidence type="ECO:0000259" key="1">
    <source>
        <dbReference type="PROSITE" id="PS50263"/>
    </source>
</evidence>